<keyword evidence="1" id="KW-1133">Transmembrane helix</keyword>
<evidence type="ECO:0000313" key="2">
    <source>
        <dbReference type="EMBL" id="ORO47940.1"/>
    </source>
</evidence>
<gene>
    <name evidence="2" type="ORF">B7725_05025</name>
</gene>
<protein>
    <submittedName>
        <fullName evidence="2">Uncharacterized protein</fullName>
    </submittedName>
</protein>
<feature type="transmembrane region" description="Helical" evidence="1">
    <location>
        <begin position="7"/>
        <end position="26"/>
    </location>
</feature>
<evidence type="ECO:0000256" key="1">
    <source>
        <dbReference type="SAM" id="Phobius"/>
    </source>
</evidence>
<organism evidence="2 3">
    <name type="scientific">Streptococcus oralis subsp. tigurinus</name>
    <dbReference type="NCBI Taxonomy" id="1077464"/>
    <lineage>
        <taxon>Bacteria</taxon>
        <taxon>Bacillati</taxon>
        <taxon>Bacillota</taxon>
        <taxon>Bacilli</taxon>
        <taxon>Lactobacillales</taxon>
        <taxon>Streptococcaceae</taxon>
        <taxon>Streptococcus</taxon>
    </lineage>
</organism>
<keyword evidence="1" id="KW-0472">Membrane</keyword>
<dbReference type="AlphaFoldDB" id="A0A1X1GM49"/>
<name>A0A1X1GM49_STROR</name>
<dbReference type="EMBL" id="NCUG01000017">
    <property type="protein sequence ID" value="ORO47940.1"/>
    <property type="molecule type" value="Genomic_DNA"/>
</dbReference>
<dbReference type="Proteomes" id="UP000193030">
    <property type="component" value="Unassembled WGS sequence"/>
</dbReference>
<evidence type="ECO:0000313" key="3">
    <source>
        <dbReference type="Proteomes" id="UP000193030"/>
    </source>
</evidence>
<proteinExistence type="predicted"/>
<reference evidence="2 3" key="1">
    <citation type="journal article" date="2016" name="Eur. J. Clin. Microbiol. Infect. Dis.">
        <title>Whole genome sequencing as a tool for phylogenetic analysis of clinical strains of Mitis group streptococci.</title>
        <authorList>
            <person name="Rasmussen L.H."/>
            <person name="Dargis R."/>
            <person name="Hojholt K."/>
            <person name="Christensen J.J."/>
            <person name="Skovgaard O."/>
            <person name="Justesen U.S."/>
            <person name="Rosenvinge F.S."/>
            <person name="Moser C."/>
            <person name="Lukjancenko O."/>
            <person name="Rasmussen S."/>
            <person name="Nielsen X.C."/>
        </authorList>
    </citation>
    <scope>NUCLEOTIDE SEQUENCE [LARGE SCALE GENOMIC DNA]</scope>
    <source>
        <strain evidence="2 3">OD_314165_09</strain>
    </source>
</reference>
<accession>A0A1X1GM49</accession>
<sequence>MTFTFGVLIYVLMWYIVIANGGIEHWGRIVSESFEQLPNAFNNEYLLNNGLITVAIIAIIVSIPLGIIGLSIYLPKYYAYSQTE</sequence>
<comment type="caution">
    <text evidence="2">The sequence shown here is derived from an EMBL/GenBank/DDBJ whole genome shotgun (WGS) entry which is preliminary data.</text>
</comment>
<feature type="transmembrane region" description="Helical" evidence="1">
    <location>
        <begin position="46"/>
        <end position="74"/>
    </location>
</feature>
<keyword evidence="1" id="KW-0812">Transmembrane</keyword>